<name>A0ABQ8TCX9_PERAM</name>
<reference evidence="1 2" key="1">
    <citation type="journal article" date="2022" name="Allergy">
        <title>Genome assembly and annotation of Periplaneta americana reveal a comprehensive cockroach allergen profile.</title>
        <authorList>
            <person name="Wang L."/>
            <person name="Xiong Q."/>
            <person name="Saelim N."/>
            <person name="Wang L."/>
            <person name="Nong W."/>
            <person name="Wan A.T."/>
            <person name="Shi M."/>
            <person name="Liu X."/>
            <person name="Cao Q."/>
            <person name="Hui J.H.L."/>
            <person name="Sookrung N."/>
            <person name="Leung T.F."/>
            <person name="Tungtrongchitr A."/>
            <person name="Tsui S.K.W."/>
        </authorList>
    </citation>
    <scope>NUCLEOTIDE SEQUENCE [LARGE SCALE GENOMIC DNA]</scope>
    <source>
        <strain evidence="1">PWHHKU_190912</strain>
    </source>
</reference>
<dbReference type="EMBL" id="JAJSOF020000013">
    <property type="protein sequence ID" value="KAJ4443737.1"/>
    <property type="molecule type" value="Genomic_DNA"/>
</dbReference>
<comment type="caution">
    <text evidence="1">The sequence shown here is derived from an EMBL/GenBank/DDBJ whole genome shotgun (WGS) entry which is preliminary data.</text>
</comment>
<sequence>MEERYAHKYHGADVRWSMLSVPIFKAMLKYAWYASKLINEREVFMNVKDICFAAEVRKNNGCKMGSAFGTGRNETAHVPRTSHPSICDEQVELVRDLLAVDHHWTVRDYPLRLDSVIKLCGAS</sequence>
<protein>
    <submittedName>
        <fullName evidence="1">Uncharacterized protein</fullName>
    </submittedName>
</protein>
<evidence type="ECO:0000313" key="2">
    <source>
        <dbReference type="Proteomes" id="UP001148838"/>
    </source>
</evidence>
<gene>
    <name evidence="1" type="ORF">ANN_05515</name>
</gene>
<evidence type="ECO:0000313" key="1">
    <source>
        <dbReference type="EMBL" id="KAJ4443737.1"/>
    </source>
</evidence>
<keyword evidence="2" id="KW-1185">Reference proteome</keyword>
<accession>A0ABQ8TCX9</accession>
<organism evidence="1 2">
    <name type="scientific">Periplaneta americana</name>
    <name type="common">American cockroach</name>
    <name type="synonym">Blatta americana</name>
    <dbReference type="NCBI Taxonomy" id="6978"/>
    <lineage>
        <taxon>Eukaryota</taxon>
        <taxon>Metazoa</taxon>
        <taxon>Ecdysozoa</taxon>
        <taxon>Arthropoda</taxon>
        <taxon>Hexapoda</taxon>
        <taxon>Insecta</taxon>
        <taxon>Pterygota</taxon>
        <taxon>Neoptera</taxon>
        <taxon>Polyneoptera</taxon>
        <taxon>Dictyoptera</taxon>
        <taxon>Blattodea</taxon>
        <taxon>Blattoidea</taxon>
        <taxon>Blattidae</taxon>
        <taxon>Blattinae</taxon>
        <taxon>Periplaneta</taxon>
    </lineage>
</organism>
<dbReference type="Proteomes" id="UP001148838">
    <property type="component" value="Unassembled WGS sequence"/>
</dbReference>
<proteinExistence type="predicted"/>